<feature type="transmembrane region" description="Helical" evidence="1">
    <location>
        <begin position="128"/>
        <end position="150"/>
    </location>
</feature>
<feature type="transmembrane region" description="Helical" evidence="1">
    <location>
        <begin position="95"/>
        <end position="116"/>
    </location>
</feature>
<gene>
    <name evidence="3" type="ORF">G5B42_10705</name>
</gene>
<feature type="domain" description="TRAP C4-dicarboxylate transport system permease DctM subunit" evidence="2">
    <location>
        <begin position="112"/>
        <end position="541"/>
    </location>
</feature>
<feature type="transmembrane region" description="Helical" evidence="1">
    <location>
        <begin position="486"/>
        <end position="510"/>
    </location>
</feature>
<protein>
    <submittedName>
        <fullName evidence="3">TRAP transporter fused permease subunit</fullName>
    </submittedName>
</protein>
<dbReference type="PANTHER" id="PTHR43849">
    <property type="entry name" value="BLL3936 PROTEIN"/>
    <property type="match status" value="1"/>
</dbReference>
<feature type="transmembrane region" description="Helical" evidence="1">
    <location>
        <begin position="555"/>
        <end position="576"/>
    </location>
</feature>
<feature type="transmembrane region" description="Helical" evidence="1">
    <location>
        <begin position="42"/>
        <end position="59"/>
    </location>
</feature>
<feature type="transmembrane region" description="Helical" evidence="1">
    <location>
        <begin position="295"/>
        <end position="316"/>
    </location>
</feature>
<feature type="transmembrane region" description="Helical" evidence="1">
    <location>
        <begin position="596"/>
        <end position="616"/>
    </location>
</feature>
<evidence type="ECO:0000313" key="4">
    <source>
        <dbReference type="Proteomes" id="UP000657177"/>
    </source>
</evidence>
<dbReference type="InterPro" id="IPR010656">
    <property type="entry name" value="DctM"/>
</dbReference>
<feature type="transmembrane region" description="Helical" evidence="1">
    <location>
        <begin position="439"/>
        <end position="465"/>
    </location>
</feature>
<keyword evidence="1" id="KW-0812">Transmembrane</keyword>
<feature type="transmembrane region" description="Helical" evidence="1">
    <location>
        <begin position="200"/>
        <end position="220"/>
    </location>
</feature>
<proteinExistence type="predicted"/>
<dbReference type="Proteomes" id="UP000657177">
    <property type="component" value="Unassembled WGS sequence"/>
</dbReference>
<keyword evidence="1" id="KW-0472">Membrane</keyword>
<dbReference type="RefSeq" id="WP_181340469.1">
    <property type="nucleotide sequence ID" value="NZ_JAAKDE010000039.1"/>
</dbReference>
<accession>A0A8J6HTK7</accession>
<sequence>MAKKRDNLNRFFQTAVGIIAFGFSAFYFYTAGFGIFSSESHRGIYLLVTFLLSILLYPASRKYPKSKVLYVVDAIFVAMACSSVLYWMLQYKEYAIYRAGWTNQWDLIFGLLVMLVSLEVTRRVMGNVLPIIGLVMLGLTYFGPYLPGIFNHGGIRLSSMVEYYYYTDGIFGTIVNTFATYIVPFLIFGAFLNNTGGGDFFMDLATSLTGHIAGGPALIAVFSSSIFGSISGSGVANVVATGTFTIPMMKKVGYKPEFAGAVEAAASAGGQLLPPVMGAAAFVLATLTQQPYSTIALISFAPAILYYIALGFMVYFRARRSGLQGLPREELPKFSEVMKKGWYYLFTIVVVVVVIALGYPAPRTAFWGSVFVVFCSMLRKETRFTFDKLIKTFREAGTSALSVGATAGTLGIVMASLTLSGLGVKFSSLILSVGQGNLFLTLVLVAFIATIIGMGLPTTASYIILSILAAPSLIQLGIDPVPAHMVCLWFAVISNITPPVCVAAFAGASIAGAHPMKTGLNAVPLGLFMYILPFFFIYEPAIFVYGQELAVSVKIIASLLISIACFAAGFQGWFFRNLRTWERAVFLLASPLLVDTRFFTDIFGYIVVVAMAVYTYKTKKQAANPQIAA</sequence>
<dbReference type="AlphaFoldDB" id="A0A8J6HTK7"/>
<feature type="transmembrane region" description="Helical" evidence="1">
    <location>
        <begin position="522"/>
        <end position="543"/>
    </location>
</feature>
<comment type="caution">
    <text evidence="3">The sequence shown here is derived from an EMBL/GenBank/DDBJ whole genome shotgun (WGS) entry which is preliminary data.</text>
</comment>
<feature type="transmembrane region" description="Helical" evidence="1">
    <location>
        <begin position="400"/>
        <end position="419"/>
    </location>
</feature>
<evidence type="ECO:0000256" key="1">
    <source>
        <dbReference type="SAM" id="Phobius"/>
    </source>
</evidence>
<feature type="transmembrane region" description="Helical" evidence="1">
    <location>
        <begin position="12"/>
        <end position="36"/>
    </location>
</feature>
<evidence type="ECO:0000313" key="3">
    <source>
        <dbReference type="EMBL" id="MBA2134001.1"/>
    </source>
</evidence>
<feature type="transmembrane region" description="Helical" evidence="1">
    <location>
        <begin position="341"/>
        <end position="358"/>
    </location>
</feature>
<evidence type="ECO:0000259" key="2">
    <source>
        <dbReference type="Pfam" id="PF06808"/>
    </source>
</evidence>
<dbReference type="EMBL" id="JAAKDE010000039">
    <property type="protein sequence ID" value="MBA2134001.1"/>
    <property type="molecule type" value="Genomic_DNA"/>
</dbReference>
<keyword evidence="4" id="KW-1185">Reference proteome</keyword>
<feature type="transmembrane region" description="Helical" evidence="1">
    <location>
        <begin position="170"/>
        <end position="193"/>
    </location>
</feature>
<dbReference type="NCBIfam" id="TIGR02123">
    <property type="entry name" value="TRAP_fused"/>
    <property type="match status" value="1"/>
</dbReference>
<name>A0A8J6HTK7_9FIRM</name>
<keyword evidence="1" id="KW-1133">Transmembrane helix</keyword>
<feature type="transmembrane region" description="Helical" evidence="1">
    <location>
        <begin position="68"/>
        <end position="89"/>
    </location>
</feature>
<dbReference type="InterPro" id="IPR011853">
    <property type="entry name" value="TRAP_DctM-Dct_fused"/>
</dbReference>
<dbReference type="Pfam" id="PF06808">
    <property type="entry name" value="DctM"/>
    <property type="match status" value="1"/>
</dbReference>
<dbReference type="PANTHER" id="PTHR43849:SF2">
    <property type="entry name" value="BLL3936 PROTEIN"/>
    <property type="match status" value="1"/>
</dbReference>
<organism evidence="3 4">
    <name type="scientific">Capillibacterium thermochitinicola</name>
    <dbReference type="NCBI Taxonomy" id="2699427"/>
    <lineage>
        <taxon>Bacteria</taxon>
        <taxon>Bacillati</taxon>
        <taxon>Bacillota</taxon>
        <taxon>Capillibacterium</taxon>
    </lineage>
</organism>
<reference evidence="3" key="1">
    <citation type="submission" date="2020-06" db="EMBL/GenBank/DDBJ databases">
        <title>Novel chitinolytic bacterium.</title>
        <authorList>
            <person name="Ungkulpasvich U."/>
            <person name="Kosugi A."/>
            <person name="Uke A."/>
        </authorList>
    </citation>
    <scope>NUCLEOTIDE SEQUENCE</scope>
    <source>
        <strain evidence="3">UUS1-1</strain>
    </source>
</reference>